<gene>
    <name evidence="10" type="ORF">H8S09_01550</name>
</gene>
<dbReference type="NCBIfam" id="NF006396">
    <property type="entry name" value="PRK08645.1"/>
    <property type="match status" value="1"/>
</dbReference>
<dbReference type="EMBL" id="JACOOX010000001">
    <property type="protein sequence ID" value="MBC5661587.1"/>
    <property type="molecule type" value="Genomic_DNA"/>
</dbReference>
<keyword evidence="7 10" id="KW-0560">Oxidoreductase</keyword>
<evidence type="ECO:0000256" key="5">
    <source>
        <dbReference type="ARBA" id="ARBA00022679"/>
    </source>
</evidence>
<dbReference type="CDD" id="cd00537">
    <property type="entry name" value="MTHFR"/>
    <property type="match status" value="1"/>
</dbReference>
<dbReference type="GO" id="GO:0006555">
    <property type="term" value="P:methionine metabolic process"/>
    <property type="evidence" value="ECO:0007669"/>
    <property type="project" value="InterPro"/>
</dbReference>
<evidence type="ECO:0000256" key="8">
    <source>
        <dbReference type="PROSITE-ProRule" id="PRU00333"/>
    </source>
</evidence>
<dbReference type="RefSeq" id="WP_117807801.1">
    <property type="nucleotide sequence ID" value="NZ_JACOOX010000001.1"/>
</dbReference>
<dbReference type="GO" id="GO:0046872">
    <property type="term" value="F:metal ion binding"/>
    <property type="evidence" value="ECO:0007669"/>
    <property type="project" value="UniProtKB-KW"/>
</dbReference>
<feature type="binding site" evidence="8">
    <location>
        <position position="277"/>
    </location>
    <ligand>
        <name>Zn(2+)</name>
        <dbReference type="ChEBI" id="CHEBI:29105"/>
    </ligand>
</feature>
<dbReference type="PANTHER" id="PTHR11103">
    <property type="entry name" value="SLR1189 PROTEIN"/>
    <property type="match status" value="1"/>
</dbReference>
<keyword evidence="8" id="KW-0862">Zinc</keyword>
<dbReference type="SUPFAM" id="SSF51730">
    <property type="entry name" value="FAD-linked oxidoreductase"/>
    <property type="match status" value="1"/>
</dbReference>
<dbReference type="Pfam" id="PF02219">
    <property type="entry name" value="MTHFR"/>
    <property type="match status" value="1"/>
</dbReference>
<dbReference type="EC" id="2.1.1.10" evidence="10"/>
<dbReference type="GO" id="GO:0032259">
    <property type="term" value="P:methylation"/>
    <property type="evidence" value="ECO:0007669"/>
    <property type="project" value="UniProtKB-KW"/>
</dbReference>
<dbReference type="InterPro" id="IPR003726">
    <property type="entry name" value="HCY_dom"/>
</dbReference>
<dbReference type="UniPathway" id="UPA00193"/>
<evidence type="ECO:0000256" key="1">
    <source>
        <dbReference type="ARBA" id="ARBA00001974"/>
    </source>
</evidence>
<evidence type="ECO:0000256" key="4">
    <source>
        <dbReference type="ARBA" id="ARBA00022630"/>
    </source>
</evidence>
<comment type="cofactor">
    <cofactor evidence="1">
        <name>FAD</name>
        <dbReference type="ChEBI" id="CHEBI:57692"/>
    </cofactor>
</comment>
<dbReference type="EC" id="1.5.1.20" evidence="10"/>
<accession>A0A8I0DTT4</accession>
<dbReference type="AlphaFoldDB" id="A0A8I0DTT4"/>
<sequence>MKLKEYIQTKRIIADGAFGTYYISLYGDGSRAENGAGLSNLPELANIKAPERVIGIHTEYIEAGAQFVRTNTFASNTKSLSADMEKVKENIRAAVMCAKMAAGKVDREIYLAGDIGPIPVEGMLHSDRLTQEYIAIGETLLSQGIDILLFETFPELETILPAVTYLKENHDCTILVHFSVNQFGYSNTGLSAKRLIAEANACPYIDGTGLNCGVGPGHMEKLIRKIVPDDTTFLSVFPNSGYPKYLNNRLTFTDNAEYFTEKMEEIAALDVGIFGGCCGTTPEYIRRIAAGISADHPVRKTETEAEKITVSEHPAYGFMERRVKEPAHKLIAVELVPPLNANDEKLLDAAHILKNAEVDVVTFPDSPSGRTRADSVLMAEKIRLETGLCVMPHICCRDKNAIAIRSTILGSSLNHITNFLLLTGDPVPVLFRQTTKSVFNFDSVGMMKIVQEMNSDTFTDHPVTYGGAINHNRMNTKAETERIRRKMAAGATFFMTQPIFSAEQADVIRQMKKETGATILVGLMPLVSRKNAVFMKNEMTGIEIPDTIIERYREDMSREEGEACGVQIAREFMAVTDDFADGYYFSFPFNRVHMLKKILK</sequence>
<reference evidence="10 11" key="1">
    <citation type="submission" date="2020-08" db="EMBL/GenBank/DDBJ databases">
        <title>Genome public.</title>
        <authorList>
            <person name="Liu C."/>
            <person name="Sun Q."/>
        </authorList>
    </citation>
    <scope>NUCLEOTIDE SEQUENCE [LARGE SCALE GENOMIC DNA]</scope>
    <source>
        <strain evidence="10 11">NSJ-10</strain>
    </source>
</reference>
<dbReference type="Proteomes" id="UP000615234">
    <property type="component" value="Unassembled WGS sequence"/>
</dbReference>
<feature type="binding site" evidence="8">
    <location>
        <position position="278"/>
    </location>
    <ligand>
        <name>Zn(2+)</name>
        <dbReference type="ChEBI" id="CHEBI:29105"/>
    </ligand>
</feature>
<comment type="cofactor">
    <cofactor evidence="8">
        <name>Zn(2+)</name>
        <dbReference type="ChEBI" id="CHEBI:29105"/>
    </cofactor>
</comment>
<evidence type="ECO:0000259" key="9">
    <source>
        <dbReference type="PROSITE" id="PS50970"/>
    </source>
</evidence>
<dbReference type="Pfam" id="PF02574">
    <property type="entry name" value="S-methyl_trans"/>
    <property type="match status" value="1"/>
</dbReference>
<dbReference type="InterPro" id="IPR003171">
    <property type="entry name" value="Mehydrof_redctse-like"/>
</dbReference>
<dbReference type="GO" id="GO:0008168">
    <property type="term" value="F:methyltransferase activity"/>
    <property type="evidence" value="ECO:0007669"/>
    <property type="project" value="UniProtKB-UniRule"/>
</dbReference>
<evidence type="ECO:0000313" key="11">
    <source>
        <dbReference type="Proteomes" id="UP000615234"/>
    </source>
</evidence>
<evidence type="ECO:0000256" key="7">
    <source>
        <dbReference type="ARBA" id="ARBA00023002"/>
    </source>
</evidence>
<keyword evidence="5 8" id="KW-0808">Transferase</keyword>
<dbReference type="PANTHER" id="PTHR11103:SF18">
    <property type="entry name" value="SLR1189 PROTEIN"/>
    <property type="match status" value="1"/>
</dbReference>
<keyword evidence="3 8" id="KW-0489">Methyltransferase</keyword>
<evidence type="ECO:0000256" key="6">
    <source>
        <dbReference type="ARBA" id="ARBA00022827"/>
    </source>
</evidence>
<feature type="binding site" evidence="8">
    <location>
        <position position="212"/>
    </location>
    <ligand>
        <name>Zn(2+)</name>
        <dbReference type="ChEBI" id="CHEBI:29105"/>
    </ligand>
</feature>
<evidence type="ECO:0000256" key="3">
    <source>
        <dbReference type="ARBA" id="ARBA00022603"/>
    </source>
</evidence>
<comment type="caution">
    <text evidence="10">The sequence shown here is derived from an EMBL/GenBank/DDBJ whole genome shotgun (WGS) entry which is preliminary data.</text>
</comment>
<evidence type="ECO:0000256" key="2">
    <source>
        <dbReference type="ARBA" id="ARBA00004777"/>
    </source>
</evidence>
<organism evidence="10 11">
    <name type="scientific">Coprococcus hominis</name>
    <name type="common">ex Liu et al. 2022</name>
    <dbReference type="NCBI Taxonomy" id="2763039"/>
    <lineage>
        <taxon>Bacteria</taxon>
        <taxon>Bacillati</taxon>
        <taxon>Bacillota</taxon>
        <taxon>Clostridia</taxon>
        <taxon>Lachnospirales</taxon>
        <taxon>Lachnospiraceae</taxon>
        <taxon>Coprococcus</taxon>
    </lineage>
</organism>
<dbReference type="Gene3D" id="3.20.20.220">
    <property type="match status" value="1"/>
</dbReference>
<keyword evidence="11" id="KW-1185">Reference proteome</keyword>
<dbReference type="PROSITE" id="PS50970">
    <property type="entry name" value="HCY"/>
    <property type="match status" value="1"/>
</dbReference>
<dbReference type="Gene3D" id="3.20.20.330">
    <property type="entry name" value="Homocysteine-binding-like domain"/>
    <property type="match status" value="1"/>
</dbReference>
<keyword evidence="8" id="KW-0479">Metal-binding</keyword>
<dbReference type="GO" id="GO:0004489">
    <property type="term" value="F:methylenetetrahydrofolate reductase [NAD(P)H] activity"/>
    <property type="evidence" value="ECO:0007669"/>
    <property type="project" value="UniProtKB-EC"/>
</dbReference>
<feature type="domain" description="Hcy-binding" evidence="9">
    <location>
        <begin position="1"/>
        <end position="292"/>
    </location>
</feature>
<dbReference type="InterPro" id="IPR036589">
    <property type="entry name" value="HCY_dom_sf"/>
</dbReference>
<comment type="pathway">
    <text evidence="2">One-carbon metabolism; tetrahydrofolate interconversion.</text>
</comment>
<dbReference type="GO" id="GO:0035999">
    <property type="term" value="P:tetrahydrofolate interconversion"/>
    <property type="evidence" value="ECO:0007669"/>
    <property type="project" value="UniProtKB-UniPathway"/>
</dbReference>
<dbReference type="SUPFAM" id="SSF82282">
    <property type="entry name" value="Homocysteine S-methyltransferase"/>
    <property type="match status" value="1"/>
</dbReference>
<protein>
    <submittedName>
        <fullName evidence="10">Bifunctional homocysteine S-methyltransferase/methylenetetrahydrofolate reductase</fullName>
        <ecNumber evidence="10">1.5.1.20</ecNumber>
        <ecNumber evidence="10">2.1.1.10</ecNumber>
    </submittedName>
</protein>
<keyword evidence="6" id="KW-0274">FAD</keyword>
<proteinExistence type="predicted"/>
<dbReference type="InterPro" id="IPR029041">
    <property type="entry name" value="FAD-linked_oxidoreductase-like"/>
</dbReference>
<name>A0A8I0DTT4_9FIRM</name>
<keyword evidence="4" id="KW-0285">Flavoprotein</keyword>
<evidence type="ECO:0000313" key="10">
    <source>
        <dbReference type="EMBL" id="MBC5661587.1"/>
    </source>
</evidence>